<dbReference type="Gene3D" id="1.10.150.130">
    <property type="match status" value="1"/>
</dbReference>
<keyword evidence="4" id="KW-0233">DNA recombination</keyword>
<accession>A0A2N9W070</accession>
<dbReference type="PANTHER" id="PTHR30629">
    <property type="entry name" value="PROPHAGE INTEGRASE"/>
    <property type="match status" value="1"/>
</dbReference>
<dbReference type="OrthoDB" id="9795573at2"/>
<dbReference type="Pfam" id="PF13356">
    <property type="entry name" value="Arm-DNA-bind_3"/>
    <property type="match status" value="1"/>
</dbReference>
<dbReference type="KEGG" id="pht:BLM14_02330"/>
<proteinExistence type="inferred from homology"/>
<evidence type="ECO:0000259" key="8">
    <source>
        <dbReference type="PROSITE" id="PS51900"/>
    </source>
</evidence>
<evidence type="ECO:0000259" key="7">
    <source>
        <dbReference type="PROSITE" id="PS51898"/>
    </source>
</evidence>
<evidence type="ECO:0000256" key="4">
    <source>
        <dbReference type="ARBA" id="ARBA00023172"/>
    </source>
</evidence>
<dbReference type="InterPro" id="IPR011010">
    <property type="entry name" value="DNA_brk_join_enz"/>
</dbReference>
<evidence type="ECO:0000256" key="3">
    <source>
        <dbReference type="ARBA" id="ARBA00023125"/>
    </source>
</evidence>
<sequence>MPLTDTQIKNIKKQDKPKKYSDGGGLHLHVTPTGSKLWRMSYRYEGAQKLLSFGVYPAVSLADARKKRDDAKKLLAAEVDPSVQAKLDKIHKRAEAANTFNVIADEYLAKLKKEGKAEATLTKNRWLLDQVRTDFGSRPIAKISAAEILVPLRAVEAKGNYETARRTRSCVGAVFRFAIATARAENDPTFGLRGALINPVVNHRAAITQRKAFGGLLRAVWGYEGTAEVRHALMLMAHLYPRPGELRLADWSEFDLDKGVWIIPAARTKMRREHVKPLSAQAIEILKVQQSLTGGAGLVFPSVKSRLRPISENTLNSALRLMGFTQDEMTSHGFRASASSILNESGLWSADAIEAELAHVGADLVRRAYHRAQYWDERVKMADWWAKEIDAMRTKKTVVVAR</sequence>
<feature type="compositionally biased region" description="Basic and acidic residues" evidence="6">
    <location>
        <begin position="12"/>
        <end position="21"/>
    </location>
</feature>
<dbReference type="GO" id="GO:0003677">
    <property type="term" value="F:DNA binding"/>
    <property type="evidence" value="ECO:0007669"/>
    <property type="project" value="UniProtKB-UniRule"/>
</dbReference>
<feature type="domain" description="Core-binding (CB)" evidence="8">
    <location>
        <begin position="98"/>
        <end position="179"/>
    </location>
</feature>
<dbReference type="Gene3D" id="1.10.443.10">
    <property type="entry name" value="Intergrase catalytic core"/>
    <property type="match status" value="1"/>
</dbReference>
<dbReference type="CDD" id="cd00801">
    <property type="entry name" value="INT_P4_C"/>
    <property type="match status" value="1"/>
</dbReference>
<dbReference type="PROSITE" id="PS51900">
    <property type="entry name" value="CB"/>
    <property type="match status" value="1"/>
</dbReference>
<keyword evidence="10" id="KW-1185">Reference proteome</keyword>
<dbReference type="SUPFAM" id="SSF56349">
    <property type="entry name" value="DNA breaking-rejoining enzymes"/>
    <property type="match status" value="1"/>
</dbReference>
<keyword evidence="2" id="KW-0229">DNA integration</keyword>
<dbReference type="InterPro" id="IPR044068">
    <property type="entry name" value="CB"/>
</dbReference>
<feature type="domain" description="Tyr recombinase" evidence="7">
    <location>
        <begin position="202"/>
        <end position="383"/>
    </location>
</feature>
<evidence type="ECO:0000256" key="6">
    <source>
        <dbReference type="SAM" id="MobiDB-lite"/>
    </source>
</evidence>
<comment type="similarity">
    <text evidence="1">Belongs to the 'phage' integrase family.</text>
</comment>
<dbReference type="Gene3D" id="3.30.160.390">
    <property type="entry name" value="Integrase, DNA-binding domain"/>
    <property type="match status" value="1"/>
</dbReference>
<dbReference type="GO" id="GO:0006310">
    <property type="term" value="P:DNA recombination"/>
    <property type="evidence" value="ECO:0007669"/>
    <property type="project" value="UniProtKB-KW"/>
</dbReference>
<feature type="region of interest" description="Disordered" evidence="6">
    <location>
        <begin position="1"/>
        <end position="26"/>
    </location>
</feature>
<reference evidence="9 10" key="1">
    <citation type="journal article" date="2017" name="Int J Environ Stud">
        <title>Does the Miocene-Pliocene relict legume Oxytropis triphylla form nitrogen-fixing nodules with a combination of bacterial strains?</title>
        <authorList>
            <person name="Safronova V."/>
            <person name="Belimov A."/>
            <person name="Sazanova A."/>
            <person name="Kuznetsova I."/>
            <person name="Popova J."/>
            <person name="Andronov E."/>
            <person name="Verkhozina A."/>
            <person name="Tikhonovich I."/>
        </authorList>
    </citation>
    <scope>NUCLEOTIDE SEQUENCE [LARGE SCALE GENOMIC DNA]</scope>
    <source>
        <strain evidence="9 10">Tri-38</strain>
    </source>
</reference>
<protein>
    <submittedName>
        <fullName evidence="9">Integrase</fullName>
    </submittedName>
</protein>
<dbReference type="Proteomes" id="UP000232163">
    <property type="component" value="Unassembled WGS sequence"/>
</dbReference>
<evidence type="ECO:0000256" key="1">
    <source>
        <dbReference type="ARBA" id="ARBA00008857"/>
    </source>
</evidence>
<dbReference type="PANTHER" id="PTHR30629:SF2">
    <property type="entry name" value="PROPHAGE INTEGRASE INTS-RELATED"/>
    <property type="match status" value="1"/>
</dbReference>
<dbReference type="Pfam" id="PF00589">
    <property type="entry name" value="Phage_integrase"/>
    <property type="match status" value="1"/>
</dbReference>
<dbReference type="InterPro" id="IPR010998">
    <property type="entry name" value="Integrase_recombinase_N"/>
</dbReference>
<evidence type="ECO:0000256" key="2">
    <source>
        <dbReference type="ARBA" id="ARBA00022908"/>
    </source>
</evidence>
<name>A0A2N9W070_9HYPH</name>
<dbReference type="GO" id="GO:0015074">
    <property type="term" value="P:DNA integration"/>
    <property type="evidence" value="ECO:0007669"/>
    <property type="project" value="UniProtKB-KW"/>
</dbReference>
<evidence type="ECO:0000313" key="10">
    <source>
        <dbReference type="Proteomes" id="UP000232163"/>
    </source>
</evidence>
<dbReference type="InterPro" id="IPR025166">
    <property type="entry name" value="Integrase_DNA_bind_dom"/>
</dbReference>
<comment type="caution">
    <text evidence="9">The sequence shown here is derived from an EMBL/GenBank/DDBJ whole genome shotgun (WGS) entry which is preliminary data.</text>
</comment>
<keyword evidence="3 5" id="KW-0238">DNA-binding</keyword>
<evidence type="ECO:0000256" key="5">
    <source>
        <dbReference type="PROSITE-ProRule" id="PRU01248"/>
    </source>
</evidence>
<dbReference type="PROSITE" id="PS51898">
    <property type="entry name" value="TYR_RECOMBINASE"/>
    <property type="match status" value="1"/>
</dbReference>
<dbReference type="InterPro" id="IPR050808">
    <property type="entry name" value="Phage_Integrase"/>
</dbReference>
<dbReference type="InterPro" id="IPR038488">
    <property type="entry name" value="Integrase_DNA-bd_sf"/>
</dbReference>
<dbReference type="Pfam" id="PF22022">
    <property type="entry name" value="Phage_int_M"/>
    <property type="match status" value="1"/>
</dbReference>
<dbReference type="InterPro" id="IPR053876">
    <property type="entry name" value="Phage_int_M"/>
</dbReference>
<dbReference type="AlphaFoldDB" id="A0A2N9W070"/>
<dbReference type="InterPro" id="IPR013762">
    <property type="entry name" value="Integrase-like_cat_sf"/>
</dbReference>
<organism evidence="9 10">
    <name type="scientific">Phyllobacterium zundukense</name>
    <dbReference type="NCBI Taxonomy" id="1867719"/>
    <lineage>
        <taxon>Bacteria</taxon>
        <taxon>Pseudomonadati</taxon>
        <taxon>Pseudomonadota</taxon>
        <taxon>Alphaproteobacteria</taxon>
        <taxon>Hyphomicrobiales</taxon>
        <taxon>Phyllobacteriaceae</taxon>
        <taxon>Phyllobacterium</taxon>
    </lineage>
</organism>
<dbReference type="EMBL" id="MZMT01000023">
    <property type="protein sequence ID" value="PIO45138.1"/>
    <property type="molecule type" value="Genomic_DNA"/>
</dbReference>
<gene>
    <name evidence="9" type="ORF">B5P45_08830</name>
</gene>
<dbReference type="InterPro" id="IPR002104">
    <property type="entry name" value="Integrase_catalytic"/>
</dbReference>
<evidence type="ECO:0000313" key="9">
    <source>
        <dbReference type="EMBL" id="PIO45138.1"/>
    </source>
</evidence>
<dbReference type="RefSeq" id="WP_099997924.1">
    <property type="nucleotide sequence ID" value="NZ_CP017940.1"/>
</dbReference>